<dbReference type="InterPro" id="IPR002293">
    <property type="entry name" value="AA/rel_permease1"/>
</dbReference>
<evidence type="ECO:0000256" key="4">
    <source>
        <dbReference type="ARBA" id="ARBA00023136"/>
    </source>
</evidence>
<evidence type="ECO:0000256" key="2">
    <source>
        <dbReference type="ARBA" id="ARBA00022692"/>
    </source>
</evidence>
<keyword evidence="4 5" id="KW-0472">Membrane</keyword>
<dbReference type="Pfam" id="PF13520">
    <property type="entry name" value="AA_permease_2"/>
    <property type="match status" value="1"/>
</dbReference>
<name>D6ZB49_SEGRD</name>
<feature type="transmembrane region" description="Helical" evidence="5">
    <location>
        <begin position="423"/>
        <end position="445"/>
    </location>
</feature>
<dbReference type="STRING" id="640132.Srot_0321"/>
<feature type="transmembrane region" description="Helical" evidence="5">
    <location>
        <begin position="42"/>
        <end position="63"/>
    </location>
</feature>
<gene>
    <name evidence="6" type="ordered locus">Srot_0321</name>
</gene>
<feature type="transmembrane region" description="Helical" evidence="5">
    <location>
        <begin position="166"/>
        <end position="184"/>
    </location>
</feature>
<accession>D6ZB49</accession>
<dbReference type="EMBL" id="CP001958">
    <property type="protein sequence ID" value="ADG96808.1"/>
    <property type="molecule type" value="Genomic_DNA"/>
</dbReference>
<feature type="transmembrane region" description="Helical" evidence="5">
    <location>
        <begin position="451"/>
        <end position="471"/>
    </location>
</feature>
<proteinExistence type="predicted"/>
<comment type="subcellular location">
    <subcellularLocation>
        <location evidence="1">Membrane</location>
        <topology evidence="1">Multi-pass membrane protein</topology>
    </subcellularLocation>
</comment>
<keyword evidence="2 5" id="KW-0812">Transmembrane</keyword>
<dbReference type="eggNOG" id="COG0531">
    <property type="taxonomic scope" value="Bacteria"/>
</dbReference>
<dbReference type="KEGG" id="srt:Srot_0321"/>
<dbReference type="OrthoDB" id="9762947at2"/>
<dbReference type="RefSeq" id="WP_013137264.1">
    <property type="nucleotide sequence ID" value="NC_014168.1"/>
</dbReference>
<evidence type="ECO:0000256" key="1">
    <source>
        <dbReference type="ARBA" id="ARBA00004141"/>
    </source>
</evidence>
<dbReference type="GO" id="GO:0015171">
    <property type="term" value="F:amino acid transmembrane transporter activity"/>
    <property type="evidence" value="ECO:0007669"/>
    <property type="project" value="TreeGrafter"/>
</dbReference>
<dbReference type="PANTHER" id="PTHR43243">
    <property type="entry name" value="INNER MEMBRANE TRANSPORTER YGJI-RELATED"/>
    <property type="match status" value="1"/>
</dbReference>
<protein>
    <submittedName>
        <fullName evidence="6">Amino acid permease-associated region</fullName>
    </submittedName>
</protein>
<evidence type="ECO:0000313" key="7">
    <source>
        <dbReference type="Proteomes" id="UP000002247"/>
    </source>
</evidence>
<feature type="transmembrane region" description="Helical" evidence="5">
    <location>
        <begin position="69"/>
        <end position="91"/>
    </location>
</feature>
<feature type="transmembrane region" description="Helical" evidence="5">
    <location>
        <begin position="112"/>
        <end position="136"/>
    </location>
</feature>
<evidence type="ECO:0000313" key="6">
    <source>
        <dbReference type="EMBL" id="ADG96808.1"/>
    </source>
</evidence>
<dbReference type="PIRSF" id="PIRSF006060">
    <property type="entry name" value="AA_transporter"/>
    <property type="match status" value="1"/>
</dbReference>
<sequence length="490" mass="51890">MAYTGRFRNLSDTMFRLKPPVDIMVPQGEGVNLKRSLSIWQLAAIGIACTVGTGIFVTFSQVVPAAGPGVLVSFVLAGVTAGLTALCYAEVSSKIPLAGSSYSYTYASLGEIAAYLVGWCLLLEYSVSTAAVASGWSGYLNQLLSDLRLVNLPGWMSHAPTPGQGFGVNAPAVLLVVLCALLLIKGTSESARTNAVMTAIKLAVLLFFAAVAFCGFHASNMHPFAPHGIGGIGTAAGMVFFSYIGMDAVSTAAEEVENPRKALPKALILALVVVTGIYLLVALAAIGARRASQFDPNENAPLAVILQEVTGWTWTSVLLSAAAVISIFSVTLVTLYGQTRVLHSMSGDGLVPKIFSNLNEKTRTPVGGTIIVAVFVSVLTGLVPLDILADFVSLGTLVAFSVVSATVIILRRRRQGDARSFQVPFYPVLPILSILACLYLMYTLADSEHGWLTYSMFGLWMAIAIVVYFAYARHHAVLAERESAAPTSIP</sequence>
<feature type="transmembrane region" description="Helical" evidence="5">
    <location>
        <begin position="366"/>
        <end position="385"/>
    </location>
</feature>
<feature type="transmembrane region" description="Helical" evidence="5">
    <location>
        <begin position="312"/>
        <end position="336"/>
    </location>
</feature>
<dbReference type="Gene3D" id="1.20.1740.10">
    <property type="entry name" value="Amino acid/polyamine transporter I"/>
    <property type="match status" value="1"/>
</dbReference>
<feature type="transmembrane region" description="Helical" evidence="5">
    <location>
        <begin position="196"/>
        <end position="218"/>
    </location>
</feature>
<dbReference type="GO" id="GO:0016020">
    <property type="term" value="C:membrane"/>
    <property type="evidence" value="ECO:0007669"/>
    <property type="project" value="UniProtKB-SubCell"/>
</dbReference>
<keyword evidence="7" id="KW-1185">Reference proteome</keyword>
<dbReference type="HOGENOM" id="CLU_007946_15_12_11"/>
<dbReference type="Proteomes" id="UP000002247">
    <property type="component" value="Chromosome"/>
</dbReference>
<reference evidence="6 7" key="1">
    <citation type="journal article" date="2010" name="Stand. Genomic Sci.">
        <title>Complete genome sequence of Segniliparus rotundus type strain (CDC 1076).</title>
        <authorList>
            <person name="Sikorski J."/>
            <person name="Lapidus A."/>
            <person name="Copeland A."/>
            <person name="Misra M."/>
            <person name="Glavina Del Rio T."/>
            <person name="Nolan M."/>
            <person name="Lucas S."/>
            <person name="Chen F."/>
            <person name="Tice H."/>
            <person name="Cheng J.F."/>
            <person name="Jando M."/>
            <person name="Schneider S."/>
            <person name="Bruce D."/>
            <person name="Goodwin L."/>
            <person name="Pitluck S."/>
            <person name="Liolios K."/>
            <person name="Mikhailova N."/>
            <person name="Pati A."/>
            <person name="Ivanova N."/>
            <person name="Mavromatis K."/>
            <person name="Chen A."/>
            <person name="Palaniappan K."/>
            <person name="Chertkov O."/>
            <person name="Land M."/>
            <person name="Hauser L."/>
            <person name="Chang Y.J."/>
            <person name="Jeffries C.D."/>
            <person name="Brettin T."/>
            <person name="Detter J.C."/>
            <person name="Han C."/>
            <person name="Rohde M."/>
            <person name="Goker M."/>
            <person name="Bristow J."/>
            <person name="Eisen J.A."/>
            <person name="Markowitz V."/>
            <person name="Hugenholtz P."/>
            <person name="Kyrpides N.C."/>
            <person name="Klenk H.P."/>
        </authorList>
    </citation>
    <scope>NUCLEOTIDE SEQUENCE [LARGE SCALE GENOMIC DNA]</scope>
    <source>
        <strain evidence="7">ATCC BAA-972 / CDC 1076 / CIP 108378 / DSM 44985 / JCM 13578</strain>
    </source>
</reference>
<keyword evidence="3 5" id="KW-1133">Transmembrane helix</keyword>
<feature type="transmembrane region" description="Helical" evidence="5">
    <location>
        <begin position="266"/>
        <end position="288"/>
    </location>
</feature>
<feature type="transmembrane region" description="Helical" evidence="5">
    <location>
        <begin position="391"/>
        <end position="411"/>
    </location>
</feature>
<dbReference type="PANTHER" id="PTHR43243:SF24">
    <property type="entry name" value="CATIONIC AMINO ACID TRANSPORT INTEGRAL MEMBRANE PROTEIN ROCE-RELATED"/>
    <property type="match status" value="1"/>
</dbReference>
<organism evidence="6 7">
    <name type="scientific">Segniliparus rotundus (strain ATCC BAA-972 / CDC 1076 / CIP 108378 / DSM 44985 / JCM 13578)</name>
    <dbReference type="NCBI Taxonomy" id="640132"/>
    <lineage>
        <taxon>Bacteria</taxon>
        <taxon>Bacillati</taxon>
        <taxon>Actinomycetota</taxon>
        <taxon>Actinomycetes</taxon>
        <taxon>Mycobacteriales</taxon>
        <taxon>Segniliparaceae</taxon>
        <taxon>Segniliparus</taxon>
    </lineage>
</organism>
<feature type="transmembrane region" description="Helical" evidence="5">
    <location>
        <begin position="224"/>
        <end position="245"/>
    </location>
</feature>
<dbReference type="AlphaFoldDB" id="D6ZB49"/>
<evidence type="ECO:0000256" key="3">
    <source>
        <dbReference type="ARBA" id="ARBA00022989"/>
    </source>
</evidence>
<evidence type="ECO:0000256" key="5">
    <source>
        <dbReference type="SAM" id="Phobius"/>
    </source>
</evidence>